<evidence type="ECO:0000256" key="1">
    <source>
        <dbReference type="ARBA" id="ARBA00022723"/>
    </source>
</evidence>
<dbReference type="CDD" id="cd00067">
    <property type="entry name" value="GAL4"/>
    <property type="match status" value="1"/>
</dbReference>
<evidence type="ECO:0000256" key="5">
    <source>
        <dbReference type="ARBA" id="ARBA00023163"/>
    </source>
</evidence>
<evidence type="ECO:0000256" key="3">
    <source>
        <dbReference type="ARBA" id="ARBA00023015"/>
    </source>
</evidence>
<keyword evidence="1" id="KW-0479">Metal-binding</keyword>
<proteinExistence type="predicted"/>
<feature type="region of interest" description="Disordered" evidence="7">
    <location>
        <begin position="52"/>
        <end position="82"/>
    </location>
</feature>
<dbReference type="AlphaFoldDB" id="A0A1L9R4R3"/>
<sequence>MADEATRHVRTRAKKACIPCNRRRIRCNVLQMQPCQNCVAMNAHCEVGVSRRGKYPRHKAARQRTPASDVSPSSLHDDGASIASPVQSFKDHQSVPIPAHPAGVVQTVFLGESSPLTCMIDEGRRSPDRGYTHALQKTRLHYPIPARLETTARDESIHAYKLKTEENLQRDGAFSYPPIDTQKTLLEAYFTWFHPCFLILDRASVYKSYTDGSISPLLLQSMLFIGVSLCTDTAFASTEFPVRYSAKFLFYSRAKAIYDADWETNKVIKLQSMFMLSFWRGGPSEERDTRFWLGIGISLAQKRGMHMMSKLSFTSPAEEKLWKRIWWALYIRDQQSSAALGLPPRIRDEDCDVAMLEPEDIQEDEAVDDRIFGVQTVEHVYYPVEMAKLARILRAIVSNQYLPNQSTSAPSRATLHQQLQSWESNLPSTMKLDNKSTPGAIFLVGLLHMTYNNLYILLYRSLFLQPPSTPHEDNGHIALEAATKSTRIIEDMLSYNLVQHGPTHLITHAFSTLCIHTINCCRTTGTSRKLAEHRARLCLLGLQELQKSWDLENWVLDLFFRCLDDGTARNLRLQDASAEVGQENADEENVMPDVRTGQDGSVDVHNVTGDLAAPQDWYGLFNFTDDYTDVLASSQPDALNLQNLEFLYRFL</sequence>
<dbReference type="Gene3D" id="4.10.240.10">
    <property type="entry name" value="Zn(2)-C6 fungal-type DNA-binding domain"/>
    <property type="match status" value="1"/>
</dbReference>
<dbReference type="GO" id="GO:0000981">
    <property type="term" value="F:DNA-binding transcription factor activity, RNA polymerase II-specific"/>
    <property type="evidence" value="ECO:0007669"/>
    <property type="project" value="InterPro"/>
</dbReference>
<dbReference type="SUPFAM" id="SSF57701">
    <property type="entry name" value="Zn2/Cys6 DNA-binding domain"/>
    <property type="match status" value="1"/>
</dbReference>
<dbReference type="InterPro" id="IPR001138">
    <property type="entry name" value="Zn2Cys6_DnaBD"/>
</dbReference>
<dbReference type="SMART" id="SM00066">
    <property type="entry name" value="GAL4"/>
    <property type="match status" value="1"/>
</dbReference>
<dbReference type="VEuPathDB" id="FungiDB:ASPWEDRAFT_122225"/>
<dbReference type="SMART" id="SM00906">
    <property type="entry name" value="Fungal_trans"/>
    <property type="match status" value="1"/>
</dbReference>
<dbReference type="PANTHER" id="PTHR47171">
    <property type="entry name" value="FARA-RELATED"/>
    <property type="match status" value="1"/>
</dbReference>
<dbReference type="InterPro" id="IPR036864">
    <property type="entry name" value="Zn2-C6_fun-type_DNA-bd_sf"/>
</dbReference>
<keyword evidence="2" id="KW-0862">Zinc</keyword>
<feature type="compositionally biased region" description="Basic residues" evidence="7">
    <location>
        <begin position="52"/>
        <end position="62"/>
    </location>
</feature>
<dbReference type="RefSeq" id="XP_040683583.1">
    <property type="nucleotide sequence ID" value="XM_040829141.1"/>
</dbReference>
<dbReference type="InterPro" id="IPR052073">
    <property type="entry name" value="Amide_Lactam_Regulators"/>
</dbReference>
<evidence type="ECO:0000313" key="9">
    <source>
        <dbReference type="EMBL" id="OJJ29906.1"/>
    </source>
</evidence>
<keyword evidence="6" id="KW-0539">Nucleus</keyword>
<feature type="domain" description="Zn(2)-C6 fungal-type" evidence="8">
    <location>
        <begin position="16"/>
        <end position="47"/>
    </location>
</feature>
<dbReference type="CDD" id="cd12148">
    <property type="entry name" value="fungal_TF_MHR"/>
    <property type="match status" value="1"/>
</dbReference>
<dbReference type="PROSITE" id="PS50048">
    <property type="entry name" value="ZN2_CY6_FUNGAL_2"/>
    <property type="match status" value="1"/>
</dbReference>
<evidence type="ECO:0000313" key="10">
    <source>
        <dbReference type="Proteomes" id="UP000184383"/>
    </source>
</evidence>
<keyword evidence="5" id="KW-0804">Transcription</keyword>
<dbReference type="Pfam" id="PF04082">
    <property type="entry name" value="Fungal_trans"/>
    <property type="match status" value="1"/>
</dbReference>
<evidence type="ECO:0000256" key="6">
    <source>
        <dbReference type="ARBA" id="ARBA00023242"/>
    </source>
</evidence>
<dbReference type="OrthoDB" id="5121955at2759"/>
<evidence type="ECO:0000256" key="2">
    <source>
        <dbReference type="ARBA" id="ARBA00022833"/>
    </source>
</evidence>
<dbReference type="STRING" id="1073089.A0A1L9R4R3"/>
<protein>
    <recommendedName>
        <fullName evidence="8">Zn(2)-C6 fungal-type domain-containing protein</fullName>
    </recommendedName>
</protein>
<gene>
    <name evidence="9" type="ORF">ASPWEDRAFT_122225</name>
</gene>
<keyword evidence="4" id="KW-0238">DNA-binding</keyword>
<accession>A0A1L9R4R3</accession>
<name>A0A1L9R4R3_ASPWE</name>
<evidence type="ECO:0000256" key="7">
    <source>
        <dbReference type="SAM" id="MobiDB-lite"/>
    </source>
</evidence>
<dbReference type="PANTHER" id="PTHR47171:SF1">
    <property type="entry name" value="ZN(II)2CYS6 TRANSCRIPTION FACTOR (EUROFUNG)"/>
    <property type="match status" value="1"/>
</dbReference>
<feature type="compositionally biased region" description="Polar residues" evidence="7">
    <location>
        <begin position="65"/>
        <end position="74"/>
    </location>
</feature>
<organism evidence="9 10">
    <name type="scientific">Aspergillus wentii DTO 134E9</name>
    <dbReference type="NCBI Taxonomy" id="1073089"/>
    <lineage>
        <taxon>Eukaryota</taxon>
        <taxon>Fungi</taxon>
        <taxon>Dikarya</taxon>
        <taxon>Ascomycota</taxon>
        <taxon>Pezizomycotina</taxon>
        <taxon>Eurotiomycetes</taxon>
        <taxon>Eurotiomycetidae</taxon>
        <taxon>Eurotiales</taxon>
        <taxon>Aspergillaceae</taxon>
        <taxon>Aspergillus</taxon>
        <taxon>Aspergillus subgen. Cremei</taxon>
    </lineage>
</organism>
<dbReference type="GO" id="GO:0008270">
    <property type="term" value="F:zinc ion binding"/>
    <property type="evidence" value="ECO:0007669"/>
    <property type="project" value="InterPro"/>
</dbReference>
<dbReference type="GO" id="GO:0003677">
    <property type="term" value="F:DNA binding"/>
    <property type="evidence" value="ECO:0007669"/>
    <property type="project" value="UniProtKB-KW"/>
</dbReference>
<dbReference type="Pfam" id="PF00172">
    <property type="entry name" value="Zn_clus"/>
    <property type="match status" value="1"/>
</dbReference>
<evidence type="ECO:0000259" key="8">
    <source>
        <dbReference type="PROSITE" id="PS50048"/>
    </source>
</evidence>
<dbReference type="Proteomes" id="UP000184383">
    <property type="component" value="Unassembled WGS sequence"/>
</dbReference>
<dbReference type="GeneID" id="63744989"/>
<evidence type="ECO:0000256" key="4">
    <source>
        <dbReference type="ARBA" id="ARBA00023125"/>
    </source>
</evidence>
<dbReference type="InterPro" id="IPR007219">
    <property type="entry name" value="XnlR_reg_dom"/>
</dbReference>
<keyword evidence="3" id="KW-0805">Transcription regulation</keyword>
<reference evidence="10" key="1">
    <citation type="journal article" date="2017" name="Genome Biol.">
        <title>Comparative genomics reveals high biological diversity and specific adaptations in the industrially and medically important fungal genus Aspergillus.</title>
        <authorList>
            <person name="de Vries R.P."/>
            <person name="Riley R."/>
            <person name="Wiebenga A."/>
            <person name="Aguilar-Osorio G."/>
            <person name="Amillis S."/>
            <person name="Uchima C.A."/>
            <person name="Anderluh G."/>
            <person name="Asadollahi M."/>
            <person name="Askin M."/>
            <person name="Barry K."/>
            <person name="Battaglia E."/>
            <person name="Bayram O."/>
            <person name="Benocci T."/>
            <person name="Braus-Stromeyer S.A."/>
            <person name="Caldana C."/>
            <person name="Canovas D."/>
            <person name="Cerqueira G.C."/>
            <person name="Chen F."/>
            <person name="Chen W."/>
            <person name="Choi C."/>
            <person name="Clum A."/>
            <person name="Dos Santos R.A."/>
            <person name="Damasio A.R."/>
            <person name="Diallinas G."/>
            <person name="Emri T."/>
            <person name="Fekete E."/>
            <person name="Flipphi M."/>
            <person name="Freyberg S."/>
            <person name="Gallo A."/>
            <person name="Gournas C."/>
            <person name="Habgood R."/>
            <person name="Hainaut M."/>
            <person name="Harispe M.L."/>
            <person name="Henrissat B."/>
            <person name="Hilden K.S."/>
            <person name="Hope R."/>
            <person name="Hossain A."/>
            <person name="Karabika E."/>
            <person name="Karaffa L."/>
            <person name="Karanyi Z."/>
            <person name="Krasevec N."/>
            <person name="Kuo A."/>
            <person name="Kusch H."/>
            <person name="LaButti K."/>
            <person name="Lagendijk E.L."/>
            <person name="Lapidus A."/>
            <person name="Levasseur A."/>
            <person name="Lindquist E."/>
            <person name="Lipzen A."/>
            <person name="Logrieco A.F."/>
            <person name="MacCabe A."/>
            <person name="Maekelae M.R."/>
            <person name="Malavazi I."/>
            <person name="Melin P."/>
            <person name="Meyer V."/>
            <person name="Mielnichuk N."/>
            <person name="Miskei M."/>
            <person name="Molnar A.P."/>
            <person name="Mule G."/>
            <person name="Ngan C.Y."/>
            <person name="Orejas M."/>
            <person name="Orosz E."/>
            <person name="Ouedraogo J.P."/>
            <person name="Overkamp K.M."/>
            <person name="Park H.-S."/>
            <person name="Perrone G."/>
            <person name="Piumi F."/>
            <person name="Punt P.J."/>
            <person name="Ram A.F."/>
            <person name="Ramon A."/>
            <person name="Rauscher S."/>
            <person name="Record E."/>
            <person name="Riano-Pachon D.M."/>
            <person name="Robert V."/>
            <person name="Roehrig J."/>
            <person name="Ruller R."/>
            <person name="Salamov A."/>
            <person name="Salih N.S."/>
            <person name="Samson R.A."/>
            <person name="Sandor E."/>
            <person name="Sanguinetti M."/>
            <person name="Schuetze T."/>
            <person name="Sepcic K."/>
            <person name="Shelest E."/>
            <person name="Sherlock G."/>
            <person name="Sophianopoulou V."/>
            <person name="Squina F.M."/>
            <person name="Sun H."/>
            <person name="Susca A."/>
            <person name="Todd R.B."/>
            <person name="Tsang A."/>
            <person name="Unkles S.E."/>
            <person name="van de Wiele N."/>
            <person name="van Rossen-Uffink D."/>
            <person name="Oliveira J.V."/>
            <person name="Vesth T.C."/>
            <person name="Visser J."/>
            <person name="Yu J.-H."/>
            <person name="Zhou M."/>
            <person name="Andersen M.R."/>
            <person name="Archer D.B."/>
            <person name="Baker S.E."/>
            <person name="Benoit I."/>
            <person name="Brakhage A.A."/>
            <person name="Braus G.H."/>
            <person name="Fischer R."/>
            <person name="Frisvad J.C."/>
            <person name="Goldman G.H."/>
            <person name="Houbraken J."/>
            <person name="Oakley B."/>
            <person name="Pocsi I."/>
            <person name="Scazzocchio C."/>
            <person name="Seiboth B."/>
            <person name="vanKuyk P.A."/>
            <person name="Wortman J."/>
            <person name="Dyer P.S."/>
            <person name="Grigoriev I.V."/>
        </authorList>
    </citation>
    <scope>NUCLEOTIDE SEQUENCE [LARGE SCALE GENOMIC DNA]</scope>
    <source>
        <strain evidence="10">DTO 134E9</strain>
    </source>
</reference>
<dbReference type="GO" id="GO:0006351">
    <property type="term" value="P:DNA-templated transcription"/>
    <property type="evidence" value="ECO:0007669"/>
    <property type="project" value="InterPro"/>
</dbReference>
<keyword evidence="10" id="KW-1185">Reference proteome</keyword>
<dbReference type="EMBL" id="KV878218">
    <property type="protein sequence ID" value="OJJ29906.1"/>
    <property type="molecule type" value="Genomic_DNA"/>
</dbReference>